<evidence type="ECO:0000313" key="7">
    <source>
        <dbReference type="EMBL" id="CAI9774760.1"/>
    </source>
</evidence>
<comment type="similarity">
    <text evidence="2">Belongs to the TMEM14 family.</text>
</comment>
<keyword evidence="4 6" id="KW-1133">Transmembrane helix</keyword>
<dbReference type="Pfam" id="PF03647">
    <property type="entry name" value="Tmemb_14"/>
    <property type="match status" value="1"/>
</dbReference>
<dbReference type="EMBL" id="OU503048">
    <property type="protein sequence ID" value="CAI9774760.1"/>
    <property type="molecule type" value="Genomic_DNA"/>
</dbReference>
<dbReference type="InterPro" id="IPR044890">
    <property type="entry name" value="TMEM14_sf"/>
</dbReference>
<name>A0AAD2E4K5_9LAMI</name>
<dbReference type="AlphaFoldDB" id="A0AAD2E4K5"/>
<reference evidence="7" key="1">
    <citation type="submission" date="2023-05" db="EMBL/GenBank/DDBJ databases">
        <authorList>
            <person name="Huff M."/>
        </authorList>
    </citation>
    <scope>NUCLEOTIDE SEQUENCE</scope>
</reference>
<dbReference type="PANTHER" id="PTHR12668:SF43">
    <property type="entry name" value="TRANSMEMBRANE PROTEIN 14 HOMOLOG"/>
    <property type="match status" value="1"/>
</dbReference>
<evidence type="ECO:0000256" key="1">
    <source>
        <dbReference type="ARBA" id="ARBA00004370"/>
    </source>
</evidence>
<dbReference type="Gene3D" id="1.10.10.1740">
    <property type="entry name" value="Transmembrane protein 14-like"/>
    <property type="match status" value="1"/>
</dbReference>
<evidence type="ECO:0000256" key="4">
    <source>
        <dbReference type="ARBA" id="ARBA00022989"/>
    </source>
</evidence>
<feature type="transmembrane region" description="Helical" evidence="6">
    <location>
        <begin position="236"/>
        <end position="255"/>
    </location>
</feature>
<dbReference type="PANTHER" id="PTHR12668">
    <property type="entry name" value="TRANSMEMBRANE PROTEIN 14, 15"/>
    <property type="match status" value="1"/>
</dbReference>
<accession>A0AAD2E4K5</accession>
<proteinExistence type="inferred from homology"/>
<evidence type="ECO:0000256" key="3">
    <source>
        <dbReference type="ARBA" id="ARBA00022692"/>
    </source>
</evidence>
<keyword evidence="8" id="KW-1185">Reference proteome</keyword>
<evidence type="ECO:0000313" key="8">
    <source>
        <dbReference type="Proteomes" id="UP000834106"/>
    </source>
</evidence>
<evidence type="ECO:0000256" key="5">
    <source>
        <dbReference type="ARBA" id="ARBA00023136"/>
    </source>
</evidence>
<dbReference type="GO" id="GO:0015245">
    <property type="term" value="F:fatty acid transmembrane transporter activity"/>
    <property type="evidence" value="ECO:0007669"/>
    <property type="project" value="TreeGrafter"/>
</dbReference>
<organism evidence="7 8">
    <name type="scientific">Fraxinus pennsylvanica</name>
    <dbReference type="NCBI Taxonomy" id="56036"/>
    <lineage>
        <taxon>Eukaryota</taxon>
        <taxon>Viridiplantae</taxon>
        <taxon>Streptophyta</taxon>
        <taxon>Embryophyta</taxon>
        <taxon>Tracheophyta</taxon>
        <taxon>Spermatophyta</taxon>
        <taxon>Magnoliopsida</taxon>
        <taxon>eudicotyledons</taxon>
        <taxon>Gunneridae</taxon>
        <taxon>Pentapetalae</taxon>
        <taxon>asterids</taxon>
        <taxon>lamiids</taxon>
        <taxon>Lamiales</taxon>
        <taxon>Oleaceae</taxon>
        <taxon>Oleeae</taxon>
        <taxon>Fraxinus</taxon>
    </lineage>
</organism>
<dbReference type="Proteomes" id="UP000834106">
    <property type="component" value="Chromosome 13"/>
</dbReference>
<feature type="transmembrane region" description="Helical" evidence="6">
    <location>
        <begin position="210"/>
        <end position="230"/>
    </location>
</feature>
<evidence type="ECO:0000256" key="2">
    <source>
        <dbReference type="ARBA" id="ARBA00007590"/>
    </source>
</evidence>
<sequence>MSIRIDSITIQNPRLNRAYSPAAMALCYSPPSSLGFQALHRPHNYYKISIVARVVPPRRLGLNLVPLRGRNFRERSVLPFAASQEESKPSDIEIEKGGLKAGAEESEEAWKQTLDSFKEQALKMQSISKEAYDVYSKKAMVILKETSEKLKIHADKARQDLSKIAKEVAEESKKNLAAAAENSPEQVKDIVVTFASPTDDLNDVSKVREFYVGIPYGALLCAGGFLSFMLTGSVSAIRFGIILGGTLLAISISSLRSWKKGELSPLALKGQTAIATILFLRELCLWSMRPPIAKFVTTIISGAVKINPHMKGLLSFPDVLLVKGQSVCTMQWIYQELILQESRIAEYVRSRIVKCLVSM</sequence>
<dbReference type="InterPro" id="IPR005349">
    <property type="entry name" value="TMEM14"/>
</dbReference>
<keyword evidence="5 6" id="KW-0472">Membrane</keyword>
<dbReference type="GO" id="GO:0009706">
    <property type="term" value="C:chloroplast inner membrane"/>
    <property type="evidence" value="ECO:0007669"/>
    <property type="project" value="TreeGrafter"/>
</dbReference>
<evidence type="ECO:0008006" key="9">
    <source>
        <dbReference type="Google" id="ProtNLM"/>
    </source>
</evidence>
<protein>
    <recommendedName>
        <fullName evidence="9">Protein FATTY ACID EXPORT 3, chloroplastic</fullName>
    </recommendedName>
</protein>
<gene>
    <name evidence="7" type="ORF">FPE_LOCUS22190</name>
</gene>
<evidence type="ECO:0000256" key="6">
    <source>
        <dbReference type="SAM" id="Phobius"/>
    </source>
</evidence>
<comment type="subcellular location">
    <subcellularLocation>
        <location evidence="1">Membrane</location>
    </subcellularLocation>
</comment>
<keyword evidence="3 6" id="KW-0812">Transmembrane</keyword>